<evidence type="ECO:0000313" key="2">
    <source>
        <dbReference type="EMBL" id="TPG53954.1"/>
    </source>
</evidence>
<proteinExistence type="predicted"/>
<keyword evidence="1" id="KW-0472">Membrane</keyword>
<dbReference type="EMBL" id="RCZC01000002">
    <property type="protein sequence ID" value="TPG53954.1"/>
    <property type="molecule type" value="Genomic_DNA"/>
</dbReference>
<gene>
    <name evidence="2" type="ORF">EAH76_04385</name>
</gene>
<comment type="caution">
    <text evidence="2">The sequence shown here is derived from an EMBL/GenBank/DDBJ whole genome shotgun (WGS) entry which is preliminary data.</text>
</comment>
<evidence type="ECO:0000313" key="3">
    <source>
        <dbReference type="Proteomes" id="UP000319931"/>
    </source>
</evidence>
<evidence type="ECO:0000256" key="1">
    <source>
        <dbReference type="SAM" id="Phobius"/>
    </source>
</evidence>
<sequence length="107" mass="11313">MVAPVRSDDKVHQPDKTTEIQGSLVRLRHAARISQIKGRAMGPFSPMFVLISMFAAGSIGVSGGFILGGLSASGKISDLEARIHLLERLIARITGTSAMPAELTELG</sequence>
<feature type="transmembrane region" description="Helical" evidence="1">
    <location>
        <begin position="47"/>
        <end position="70"/>
    </location>
</feature>
<protein>
    <submittedName>
        <fullName evidence="2">Uncharacterized protein</fullName>
    </submittedName>
</protein>
<name>A0A502FWU6_9SPHN</name>
<organism evidence="2 3">
    <name type="scientific">Sphingomonas glacialis</name>
    <dbReference type="NCBI Taxonomy" id="658225"/>
    <lineage>
        <taxon>Bacteria</taxon>
        <taxon>Pseudomonadati</taxon>
        <taxon>Pseudomonadota</taxon>
        <taxon>Alphaproteobacteria</taxon>
        <taxon>Sphingomonadales</taxon>
        <taxon>Sphingomonadaceae</taxon>
        <taxon>Sphingomonas</taxon>
    </lineage>
</organism>
<dbReference type="AlphaFoldDB" id="A0A502FWU6"/>
<accession>A0A502FWU6</accession>
<keyword evidence="1" id="KW-1133">Transmembrane helix</keyword>
<reference evidence="2 3" key="1">
    <citation type="journal article" date="2019" name="Environ. Microbiol.">
        <title>Species interactions and distinct microbial communities in high Arctic permafrost affected cryosols are associated with the CH4 and CO2 gas fluxes.</title>
        <authorList>
            <person name="Altshuler I."/>
            <person name="Hamel J."/>
            <person name="Turney S."/>
            <person name="Magnuson E."/>
            <person name="Levesque R."/>
            <person name="Greer C."/>
            <person name="Whyte L.G."/>
        </authorList>
    </citation>
    <scope>NUCLEOTIDE SEQUENCE [LARGE SCALE GENOMIC DNA]</scope>
    <source>
        <strain evidence="2 3">E6.1</strain>
    </source>
</reference>
<dbReference type="RefSeq" id="WP_140848617.1">
    <property type="nucleotide sequence ID" value="NZ_RCZC01000002.1"/>
</dbReference>
<keyword evidence="1" id="KW-0812">Transmembrane</keyword>
<dbReference type="Proteomes" id="UP000319931">
    <property type="component" value="Unassembled WGS sequence"/>
</dbReference>
<keyword evidence="3" id="KW-1185">Reference proteome</keyword>